<dbReference type="NCBIfam" id="TIGR02432">
    <property type="entry name" value="lysidine_TilS_N"/>
    <property type="match status" value="1"/>
</dbReference>
<proteinExistence type="inferred from homology"/>
<dbReference type="Gene3D" id="3.40.50.620">
    <property type="entry name" value="HUPs"/>
    <property type="match status" value="1"/>
</dbReference>
<dbReference type="InterPro" id="IPR014729">
    <property type="entry name" value="Rossmann-like_a/b/a_fold"/>
</dbReference>
<keyword evidence="2 6" id="KW-0819">tRNA processing</keyword>
<gene>
    <name evidence="6 8" type="primary">tilS</name>
    <name evidence="8" type="ORF">NPA09_03265</name>
</gene>
<dbReference type="Pfam" id="PF01171">
    <property type="entry name" value="ATP_bind_3"/>
    <property type="match status" value="1"/>
</dbReference>
<dbReference type="SUPFAM" id="SSF52402">
    <property type="entry name" value="Adenine nucleotide alpha hydrolases-like"/>
    <property type="match status" value="1"/>
</dbReference>
<feature type="binding site" evidence="6">
    <location>
        <begin position="9"/>
        <end position="14"/>
    </location>
    <ligand>
        <name>ATP</name>
        <dbReference type="ChEBI" id="CHEBI:30616"/>
    </ligand>
</feature>
<comment type="function">
    <text evidence="6">Ligates lysine onto the cytidine present at position 34 of the AUA codon-specific tRNA(Ile) that contains the anticodon CAU, in an ATP-dependent manner. Cytidine is converted to lysidine, thus changing the amino acid specificity of the tRNA from methionine to isoleucine.</text>
</comment>
<dbReference type="RefSeq" id="WP_129722886.1">
    <property type="nucleotide sequence ID" value="NZ_CP101808.1"/>
</dbReference>
<evidence type="ECO:0000256" key="5">
    <source>
        <dbReference type="ARBA" id="ARBA00048539"/>
    </source>
</evidence>
<comment type="domain">
    <text evidence="6">The N-terminal region contains the highly conserved SGGXDS motif, predicted to be a P-loop motif involved in ATP binding.</text>
</comment>
<dbReference type="InterPro" id="IPR012094">
    <property type="entry name" value="tRNA_Ile_lys_synt"/>
</dbReference>
<keyword evidence="6" id="KW-0963">Cytoplasm</keyword>
<dbReference type="PANTHER" id="PTHR43033">
    <property type="entry name" value="TRNA(ILE)-LYSIDINE SYNTHASE-RELATED"/>
    <property type="match status" value="1"/>
</dbReference>
<dbReference type="PANTHER" id="PTHR43033:SF1">
    <property type="entry name" value="TRNA(ILE)-LYSIDINE SYNTHASE-RELATED"/>
    <property type="match status" value="1"/>
</dbReference>
<evidence type="ECO:0000256" key="1">
    <source>
        <dbReference type="ARBA" id="ARBA00022598"/>
    </source>
</evidence>
<evidence type="ECO:0000256" key="3">
    <source>
        <dbReference type="ARBA" id="ARBA00022741"/>
    </source>
</evidence>
<comment type="catalytic activity">
    <reaction evidence="5 6">
        <text>cytidine(34) in tRNA(Ile2) + L-lysine + ATP = lysidine(34) in tRNA(Ile2) + AMP + diphosphate + H(+)</text>
        <dbReference type="Rhea" id="RHEA:43744"/>
        <dbReference type="Rhea" id="RHEA-COMP:10625"/>
        <dbReference type="Rhea" id="RHEA-COMP:10670"/>
        <dbReference type="ChEBI" id="CHEBI:15378"/>
        <dbReference type="ChEBI" id="CHEBI:30616"/>
        <dbReference type="ChEBI" id="CHEBI:32551"/>
        <dbReference type="ChEBI" id="CHEBI:33019"/>
        <dbReference type="ChEBI" id="CHEBI:82748"/>
        <dbReference type="ChEBI" id="CHEBI:83665"/>
        <dbReference type="ChEBI" id="CHEBI:456215"/>
        <dbReference type="EC" id="6.3.4.19"/>
    </reaction>
</comment>
<keyword evidence="3 6" id="KW-0547">Nucleotide-binding</keyword>
<evidence type="ECO:0000256" key="2">
    <source>
        <dbReference type="ARBA" id="ARBA00022694"/>
    </source>
</evidence>
<evidence type="ECO:0000313" key="9">
    <source>
        <dbReference type="Proteomes" id="UP001059576"/>
    </source>
</evidence>
<evidence type="ECO:0000313" key="8">
    <source>
        <dbReference type="EMBL" id="UUD36891.1"/>
    </source>
</evidence>
<dbReference type="HAMAP" id="MF_01161">
    <property type="entry name" value="tRNA_Ile_lys_synt"/>
    <property type="match status" value="1"/>
</dbReference>
<comment type="subcellular location">
    <subcellularLocation>
        <location evidence="6">Cytoplasm</location>
    </subcellularLocation>
</comment>
<accession>A0ABY5J4S8</accession>
<organism evidence="8 9">
    <name type="scientific">Mycoplasmopsis equigenitalium</name>
    <dbReference type="NCBI Taxonomy" id="114883"/>
    <lineage>
        <taxon>Bacteria</taxon>
        <taxon>Bacillati</taxon>
        <taxon>Mycoplasmatota</taxon>
        <taxon>Mycoplasmoidales</taxon>
        <taxon>Metamycoplasmataceae</taxon>
        <taxon>Mycoplasmopsis</taxon>
    </lineage>
</organism>
<name>A0ABY5J4S8_9BACT</name>
<evidence type="ECO:0000256" key="4">
    <source>
        <dbReference type="ARBA" id="ARBA00022840"/>
    </source>
</evidence>
<dbReference type="CDD" id="cd01992">
    <property type="entry name" value="TilS_N"/>
    <property type="match status" value="1"/>
</dbReference>
<protein>
    <recommendedName>
        <fullName evidence="6">tRNA(Ile)-lysidine synthase</fullName>
        <ecNumber evidence="6">6.3.4.19</ecNumber>
    </recommendedName>
    <alternativeName>
        <fullName evidence="6">tRNA(Ile)-2-lysyl-cytidine synthase</fullName>
    </alternativeName>
    <alternativeName>
        <fullName evidence="6">tRNA(Ile)-lysidine synthetase</fullName>
    </alternativeName>
</protein>
<dbReference type="InterPro" id="IPR011063">
    <property type="entry name" value="TilS/TtcA_N"/>
</dbReference>
<keyword evidence="1 6" id="KW-0436">Ligase</keyword>
<dbReference type="EC" id="6.3.4.19" evidence="6"/>
<dbReference type="EMBL" id="CP101808">
    <property type="protein sequence ID" value="UUD36891.1"/>
    <property type="molecule type" value="Genomic_DNA"/>
</dbReference>
<dbReference type="InterPro" id="IPR012795">
    <property type="entry name" value="tRNA_Ile_lys_synt_N"/>
</dbReference>
<dbReference type="GO" id="GO:0032267">
    <property type="term" value="F:tRNA(Ile)-lysidine synthase activity"/>
    <property type="evidence" value="ECO:0007669"/>
    <property type="project" value="UniProtKB-EC"/>
</dbReference>
<evidence type="ECO:0000256" key="6">
    <source>
        <dbReference type="HAMAP-Rule" id="MF_01161"/>
    </source>
</evidence>
<keyword evidence="9" id="KW-1185">Reference proteome</keyword>
<reference evidence="8" key="1">
    <citation type="submission" date="2022-07" db="EMBL/GenBank/DDBJ databases">
        <title>Complete genome of Mycoplasma equigenitalium type strain T37.</title>
        <authorList>
            <person name="Spergser J."/>
        </authorList>
    </citation>
    <scope>NUCLEOTIDE SEQUENCE</scope>
    <source>
        <strain evidence="8">T37</strain>
    </source>
</reference>
<feature type="domain" description="tRNA(Ile)-lysidine/2-thiocytidine synthase N-terminal" evidence="7">
    <location>
        <begin position="3"/>
        <end position="177"/>
    </location>
</feature>
<keyword evidence="4 6" id="KW-0067">ATP-binding</keyword>
<evidence type="ECO:0000259" key="7">
    <source>
        <dbReference type="Pfam" id="PF01171"/>
    </source>
</evidence>
<comment type="similarity">
    <text evidence="6">Belongs to the tRNA(Ile)-lysidine synthase family.</text>
</comment>
<sequence>MSKILIAVSGGPDSMYLLNLYKNENIIACHINYNKRESALRDEGIVVNFCNQNNIKLYKKVLPKDFNFMNNFQDCARRIRYDFFKEVYALEKCDVLLIAHHLDDFVETCLMQEDKGVNPLYFGIKEETKLQGMNIKRPLLFKIRKKQIIDFLDLNKIPYGIDETNFLDIYERNKIRNKLKNINDNEFNKILEKFLKINKKCSEKNKEINTELEEWKKEKWSSDAFKKLVYKKEVLFAFIHANFNEVNITSKKLDEIIKFIESTVPTSSYKLKDDIFLKKKKHFIII</sequence>
<dbReference type="Proteomes" id="UP001059576">
    <property type="component" value="Chromosome"/>
</dbReference>